<protein>
    <submittedName>
        <fullName evidence="1">Uncharacterized protein</fullName>
    </submittedName>
</protein>
<reference evidence="1" key="1">
    <citation type="submission" date="2021-05" db="EMBL/GenBank/DDBJ databases">
        <authorList>
            <person name="Pan Q."/>
            <person name="Jouanno E."/>
            <person name="Zahm M."/>
            <person name="Klopp C."/>
            <person name="Cabau C."/>
            <person name="Louis A."/>
            <person name="Berthelot C."/>
            <person name="Parey E."/>
            <person name="Roest Crollius H."/>
            <person name="Montfort J."/>
            <person name="Robinson-Rechavi M."/>
            <person name="Bouchez O."/>
            <person name="Lampietro C."/>
            <person name="Lopez Roques C."/>
            <person name="Donnadieu C."/>
            <person name="Postlethwait J."/>
            <person name="Bobe J."/>
            <person name="Dillon D."/>
            <person name="Chandos A."/>
            <person name="von Hippel F."/>
            <person name="Guiguen Y."/>
        </authorList>
    </citation>
    <scope>NUCLEOTIDE SEQUENCE</scope>
    <source>
        <strain evidence="1">YG-Jan2019</strain>
    </source>
</reference>
<organism evidence="1 2">
    <name type="scientific">Dallia pectoralis</name>
    <name type="common">Alaska blackfish</name>
    <dbReference type="NCBI Taxonomy" id="75939"/>
    <lineage>
        <taxon>Eukaryota</taxon>
        <taxon>Metazoa</taxon>
        <taxon>Chordata</taxon>
        <taxon>Craniata</taxon>
        <taxon>Vertebrata</taxon>
        <taxon>Euteleostomi</taxon>
        <taxon>Actinopterygii</taxon>
        <taxon>Neopterygii</taxon>
        <taxon>Teleostei</taxon>
        <taxon>Protacanthopterygii</taxon>
        <taxon>Esociformes</taxon>
        <taxon>Umbridae</taxon>
        <taxon>Dallia</taxon>
    </lineage>
</organism>
<name>A0ACC2F5K4_DALPE</name>
<gene>
    <name evidence="1" type="ORF">DPEC_G00342090</name>
</gene>
<accession>A0ACC2F5K4</accession>
<keyword evidence="2" id="KW-1185">Reference proteome</keyword>
<dbReference type="Proteomes" id="UP001157502">
    <property type="component" value="Chromosome 34"/>
</dbReference>
<evidence type="ECO:0000313" key="1">
    <source>
        <dbReference type="EMBL" id="KAJ7986650.1"/>
    </source>
</evidence>
<dbReference type="EMBL" id="CM055761">
    <property type="protein sequence ID" value="KAJ7986650.1"/>
    <property type="molecule type" value="Genomic_DNA"/>
</dbReference>
<evidence type="ECO:0000313" key="2">
    <source>
        <dbReference type="Proteomes" id="UP001157502"/>
    </source>
</evidence>
<sequence length="69" mass="7602">MIHCAPTSEAFPLAISQSARHLTTVYRTPSCLRSRTSLRLCTSSHLTTVYRTLPVPDHKPAYASVPSAF</sequence>
<proteinExistence type="predicted"/>
<comment type="caution">
    <text evidence="1">The sequence shown here is derived from an EMBL/GenBank/DDBJ whole genome shotgun (WGS) entry which is preliminary data.</text>
</comment>